<organism evidence="3 4">
    <name type="scientific">Streptomyces lichenis</name>
    <dbReference type="NCBI Taxonomy" id="2306967"/>
    <lineage>
        <taxon>Bacteria</taxon>
        <taxon>Bacillati</taxon>
        <taxon>Actinomycetota</taxon>
        <taxon>Actinomycetes</taxon>
        <taxon>Kitasatosporales</taxon>
        <taxon>Streptomycetaceae</taxon>
        <taxon>Streptomyces</taxon>
    </lineage>
</organism>
<dbReference type="Pfam" id="PF19990">
    <property type="entry name" value="DUF6426"/>
    <property type="match status" value="1"/>
</dbReference>
<protein>
    <submittedName>
        <fullName evidence="3">Uncharacterized protein</fullName>
    </submittedName>
</protein>
<feature type="chain" id="PRO_5046231068" evidence="2">
    <location>
        <begin position="27"/>
        <end position="277"/>
    </location>
</feature>
<feature type="region of interest" description="Disordered" evidence="1">
    <location>
        <begin position="132"/>
        <end position="156"/>
    </location>
</feature>
<evidence type="ECO:0000256" key="1">
    <source>
        <dbReference type="SAM" id="MobiDB-lite"/>
    </source>
</evidence>
<accession>A0ABT0IDW5</accession>
<dbReference type="Proteomes" id="UP001522868">
    <property type="component" value="Unassembled WGS sequence"/>
</dbReference>
<name>A0ABT0IDW5_9ACTN</name>
<feature type="region of interest" description="Disordered" evidence="1">
    <location>
        <begin position="36"/>
        <end position="118"/>
    </location>
</feature>
<evidence type="ECO:0000313" key="3">
    <source>
        <dbReference type="EMBL" id="MCK8679486.1"/>
    </source>
</evidence>
<feature type="compositionally biased region" description="Acidic residues" evidence="1">
    <location>
        <begin position="72"/>
        <end position="85"/>
    </location>
</feature>
<dbReference type="EMBL" id="JALPTH010000018">
    <property type="protein sequence ID" value="MCK8679486.1"/>
    <property type="molecule type" value="Genomic_DNA"/>
</dbReference>
<evidence type="ECO:0000313" key="4">
    <source>
        <dbReference type="Proteomes" id="UP001522868"/>
    </source>
</evidence>
<evidence type="ECO:0000256" key="2">
    <source>
        <dbReference type="SAM" id="SignalP"/>
    </source>
</evidence>
<feature type="signal peptide" evidence="2">
    <location>
        <begin position="1"/>
        <end position="26"/>
    </location>
</feature>
<keyword evidence="2" id="KW-0732">Signal</keyword>
<dbReference type="RefSeq" id="WP_248635184.1">
    <property type="nucleotide sequence ID" value="NZ_JALPTH010000018.1"/>
</dbReference>
<dbReference type="InterPro" id="IPR046311">
    <property type="entry name" value="DUF6426"/>
</dbReference>
<gene>
    <name evidence="3" type="ORF">M1O15_19220</name>
</gene>
<reference evidence="3 4" key="1">
    <citation type="submission" date="2022-04" db="EMBL/GenBank/DDBJ databases">
        <title>Streptomyces sp. nov. LCR6-01 isolated from Lichen of Dirinaria sp.</title>
        <authorList>
            <person name="Kanchanasin P."/>
            <person name="Tanasupawat S."/>
            <person name="Phongsopitanun W."/>
        </authorList>
    </citation>
    <scope>NUCLEOTIDE SEQUENCE [LARGE SCALE GENOMIC DNA]</scope>
    <source>
        <strain evidence="3 4">LCR6-01</strain>
    </source>
</reference>
<comment type="caution">
    <text evidence="3">The sequence shown here is derived from an EMBL/GenBank/DDBJ whole genome shotgun (WGS) entry which is preliminary data.</text>
</comment>
<keyword evidence="4" id="KW-1185">Reference proteome</keyword>
<feature type="compositionally biased region" description="Gly residues" evidence="1">
    <location>
        <begin position="41"/>
        <end position="71"/>
    </location>
</feature>
<proteinExistence type="predicted"/>
<sequence>MATTAVLGAVVFTAVPAAAVPFTAYACGGSTLCQDEDPGDGEGGGDSGDWGGGDWGGGDWGGEGGDGGGGDAGDDGGDWSDDPGDAGDPGGDSGDHGNSPSEPSNPGIEILDGPIGEPIDATLPEVVVTGHAIRPATPPSPGIATTPAGGGAGPQVRVHSRGKVWEERGGKCYRNQSPTVEAKYSRGITYTLSTQTSANISATALGQLTSELNTQLNTTLTETYNSELTLKPGESWALFVEYQTNVYAITTYDFWGNYSTEFVNVTAPTGVVTGRAC</sequence>